<dbReference type="EnsemblPlants" id="OBART07G07680.1">
    <property type="protein sequence ID" value="OBART07G07680.1"/>
    <property type="gene ID" value="OBART07G07680"/>
</dbReference>
<dbReference type="HOGENOM" id="CLU_2137319_0_0_1"/>
<evidence type="ECO:0000313" key="1">
    <source>
        <dbReference type="EnsemblPlants" id="OBART07G07680.1"/>
    </source>
</evidence>
<accession>A0A0D3GNT1</accession>
<dbReference type="AlphaFoldDB" id="A0A0D3GNT1"/>
<evidence type="ECO:0000313" key="2">
    <source>
        <dbReference type="Proteomes" id="UP000026960"/>
    </source>
</evidence>
<keyword evidence="2" id="KW-1185">Reference proteome</keyword>
<reference evidence="1" key="1">
    <citation type="journal article" date="2009" name="Rice">
        <title>De Novo Next Generation Sequencing of Plant Genomes.</title>
        <authorList>
            <person name="Rounsley S."/>
            <person name="Marri P.R."/>
            <person name="Yu Y."/>
            <person name="He R."/>
            <person name="Sisneros N."/>
            <person name="Goicoechea J.L."/>
            <person name="Lee S.J."/>
            <person name="Angelova A."/>
            <person name="Kudrna D."/>
            <person name="Luo M."/>
            <person name="Affourtit J."/>
            <person name="Desany B."/>
            <person name="Knight J."/>
            <person name="Niazi F."/>
            <person name="Egholm M."/>
            <person name="Wing R.A."/>
        </authorList>
    </citation>
    <scope>NUCLEOTIDE SEQUENCE [LARGE SCALE GENOMIC DNA]</scope>
    <source>
        <strain evidence="1">cv. IRGC 105608</strain>
    </source>
</reference>
<dbReference type="Gramene" id="OBART07G07680.1">
    <property type="protein sequence ID" value="OBART07G07680.1"/>
    <property type="gene ID" value="OBART07G07680"/>
</dbReference>
<protein>
    <submittedName>
        <fullName evidence="1">Uncharacterized protein</fullName>
    </submittedName>
</protein>
<organism evidence="1">
    <name type="scientific">Oryza barthii</name>
    <dbReference type="NCBI Taxonomy" id="65489"/>
    <lineage>
        <taxon>Eukaryota</taxon>
        <taxon>Viridiplantae</taxon>
        <taxon>Streptophyta</taxon>
        <taxon>Embryophyta</taxon>
        <taxon>Tracheophyta</taxon>
        <taxon>Spermatophyta</taxon>
        <taxon>Magnoliopsida</taxon>
        <taxon>Liliopsida</taxon>
        <taxon>Poales</taxon>
        <taxon>Poaceae</taxon>
        <taxon>BOP clade</taxon>
        <taxon>Oryzoideae</taxon>
        <taxon>Oryzeae</taxon>
        <taxon>Oryzinae</taxon>
        <taxon>Oryza</taxon>
    </lineage>
</organism>
<reference evidence="1" key="2">
    <citation type="submission" date="2015-03" db="UniProtKB">
        <authorList>
            <consortium name="EnsemblPlants"/>
        </authorList>
    </citation>
    <scope>IDENTIFICATION</scope>
</reference>
<name>A0A0D3GNT1_9ORYZ</name>
<proteinExistence type="predicted"/>
<dbReference type="PaxDb" id="65489-OBART07G07680.1"/>
<sequence>MAAGWRETPAASAAFLVAYTAVLAARSLRSRWAAVAVCLAADAYFIYCIASSRRRPDPNTVVDEVVKIVWKEQNMKSIALQKTRSITAVLPNKSVVLQSARSITVEFENLSEN</sequence>
<dbReference type="Proteomes" id="UP000026960">
    <property type="component" value="Chromosome 7"/>
</dbReference>